<dbReference type="GO" id="GO:0016787">
    <property type="term" value="F:hydrolase activity"/>
    <property type="evidence" value="ECO:0007669"/>
    <property type="project" value="UniProtKB-KW"/>
</dbReference>
<feature type="domain" description="Helicase C-terminal" evidence="15">
    <location>
        <begin position="1689"/>
        <end position="1851"/>
    </location>
</feature>
<feature type="compositionally biased region" description="Polar residues" evidence="12">
    <location>
        <begin position="2161"/>
        <end position="2171"/>
    </location>
</feature>
<dbReference type="InterPro" id="IPR027417">
    <property type="entry name" value="P-loop_NTPase"/>
</dbReference>
<feature type="domain" description="Helicase ATP-binding" evidence="14">
    <location>
        <begin position="1372"/>
        <end position="1537"/>
    </location>
</feature>
<feature type="region of interest" description="Disordered" evidence="12">
    <location>
        <begin position="759"/>
        <end position="804"/>
    </location>
</feature>
<dbReference type="PROSITE" id="PS00633">
    <property type="entry name" value="BROMODOMAIN_1"/>
    <property type="match status" value="1"/>
</dbReference>
<dbReference type="Pfam" id="PF00582">
    <property type="entry name" value="Usp"/>
    <property type="match status" value="1"/>
</dbReference>
<dbReference type="GO" id="GO:0004386">
    <property type="term" value="F:helicase activity"/>
    <property type="evidence" value="ECO:0007669"/>
    <property type="project" value="UniProtKB-KW"/>
</dbReference>
<reference evidence="18" key="1">
    <citation type="submission" date="2023-03" db="EMBL/GenBank/DDBJ databases">
        <title>Mating type loci evolution in Malassezia.</title>
        <authorList>
            <person name="Coelho M.A."/>
        </authorList>
    </citation>
    <scope>NUCLEOTIDE SEQUENCE</scope>
    <source>
        <strain evidence="18">CBS 12830</strain>
    </source>
</reference>
<evidence type="ECO:0000259" key="17">
    <source>
        <dbReference type="PROSITE" id="PS51666"/>
    </source>
</evidence>
<feature type="domain" description="QLQ" evidence="17">
    <location>
        <begin position="925"/>
        <end position="960"/>
    </location>
</feature>
<dbReference type="Gene3D" id="3.40.50.300">
    <property type="entry name" value="P-loop containing nucleotide triphosphate hydrolases"/>
    <property type="match status" value="1"/>
</dbReference>
<evidence type="ECO:0000256" key="10">
    <source>
        <dbReference type="PROSITE-ProRule" id="PRU00035"/>
    </source>
</evidence>
<evidence type="ECO:0000256" key="3">
    <source>
        <dbReference type="ARBA" id="ARBA00022801"/>
    </source>
</evidence>
<evidence type="ECO:0000259" key="15">
    <source>
        <dbReference type="PROSITE" id="PS51194"/>
    </source>
</evidence>
<dbReference type="GO" id="GO:0006338">
    <property type="term" value="P:chromatin remodeling"/>
    <property type="evidence" value="ECO:0007669"/>
    <property type="project" value="UniProtKB-ARBA"/>
</dbReference>
<feature type="compositionally biased region" description="Basic and acidic residues" evidence="12">
    <location>
        <begin position="1000"/>
        <end position="1023"/>
    </location>
</feature>
<dbReference type="Pfam" id="PF00271">
    <property type="entry name" value="Helicase_C"/>
    <property type="match status" value="1"/>
</dbReference>
<dbReference type="SMART" id="SM00297">
    <property type="entry name" value="BROMO"/>
    <property type="match status" value="1"/>
</dbReference>
<keyword evidence="3" id="KW-0378">Hydrolase</keyword>
<evidence type="ECO:0000256" key="5">
    <source>
        <dbReference type="ARBA" id="ARBA00022840"/>
    </source>
</evidence>
<dbReference type="GO" id="GO:0006366">
    <property type="term" value="P:transcription by RNA polymerase II"/>
    <property type="evidence" value="ECO:0007669"/>
    <property type="project" value="UniProtKB-ARBA"/>
</dbReference>
<dbReference type="InterPro" id="IPR036427">
    <property type="entry name" value="Bromodomain-like_sf"/>
</dbReference>
<dbReference type="InterPro" id="IPR014012">
    <property type="entry name" value="HSA_dom"/>
</dbReference>
<organism evidence="18 19">
    <name type="scientific">Malassezia equina</name>
    <dbReference type="NCBI Taxonomy" id="1381935"/>
    <lineage>
        <taxon>Eukaryota</taxon>
        <taxon>Fungi</taxon>
        <taxon>Dikarya</taxon>
        <taxon>Basidiomycota</taxon>
        <taxon>Ustilaginomycotina</taxon>
        <taxon>Malasseziomycetes</taxon>
        <taxon>Malasseziales</taxon>
        <taxon>Malasseziaceae</taxon>
        <taxon>Malassezia</taxon>
    </lineage>
</organism>
<dbReference type="Pfam" id="PF14619">
    <property type="entry name" value="SnAC"/>
    <property type="match status" value="1"/>
</dbReference>
<dbReference type="InterPro" id="IPR038718">
    <property type="entry name" value="SNF2-like_sf"/>
</dbReference>
<dbReference type="PRINTS" id="PR01438">
    <property type="entry name" value="UNVRSLSTRESS"/>
</dbReference>
<dbReference type="Pfam" id="PF00439">
    <property type="entry name" value="Bromodomain"/>
    <property type="match status" value="1"/>
</dbReference>
<proteinExistence type="predicted"/>
<dbReference type="InterPro" id="IPR001650">
    <property type="entry name" value="Helicase_C-like"/>
</dbReference>
<feature type="region of interest" description="Disordered" evidence="12">
    <location>
        <begin position="997"/>
        <end position="1026"/>
    </location>
</feature>
<dbReference type="PANTHER" id="PTHR10799">
    <property type="entry name" value="SNF2/RAD54 HELICASE FAMILY"/>
    <property type="match status" value="1"/>
</dbReference>
<feature type="coiled-coil region" evidence="11">
    <location>
        <begin position="1848"/>
        <end position="1893"/>
    </location>
</feature>
<feature type="region of interest" description="Disordered" evidence="12">
    <location>
        <begin position="183"/>
        <end position="243"/>
    </location>
</feature>
<dbReference type="InterPro" id="IPR006016">
    <property type="entry name" value="UspA"/>
</dbReference>
<dbReference type="SMART" id="SM00490">
    <property type="entry name" value="HELICc"/>
    <property type="match status" value="1"/>
</dbReference>
<dbReference type="Gene3D" id="1.20.5.170">
    <property type="match status" value="1"/>
</dbReference>
<feature type="compositionally biased region" description="Low complexity" evidence="12">
    <location>
        <begin position="759"/>
        <end position="780"/>
    </location>
</feature>
<dbReference type="InterPro" id="IPR001487">
    <property type="entry name" value="Bromodomain"/>
</dbReference>
<dbReference type="CDD" id="cd18793">
    <property type="entry name" value="SF2_C_SNF"/>
    <property type="match status" value="1"/>
</dbReference>
<dbReference type="EMBL" id="CP119900">
    <property type="protein sequence ID" value="WFD22034.1"/>
    <property type="molecule type" value="Genomic_DNA"/>
</dbReference>
<dbReference type="InterPro" id="IPR014001">
    <property type="entry name" value="Helicase_ATP-bd"/>
</dbReference>
<dbReference type="FunFam" id="3.40.50.300:FF:000843">
    <property type="entry name" value="Chromatin structure-remodeling complex subunit snf21"/>
    <property type="match status" value="1"/>
</dbReference>
<evidence type="ECO:0000259" key="14">
    <source>
        <dbReference type="PROSITE" id="PS51192"/>
    </source>
</evidence>
<dbReference type="InterPro" id="IPR018359">
    <property type="entry name" value="Bromodomain_CS"/>
</dbReference>
<dbReference type="InterPro" id="IPR014729">
    <property type="entry name" value="Rossmann-like_a/b/a_fold"/>
</dbReference>
<dbReference type="GO" id="GO:0006270">
    <property type="term" value="P:DNA replication initiation"/>
    <property type="evidence" value="ECO:0007669"/>
    <property type="project" value="InterPro"/>
</dbReference>
<gene>
    <name evidence="18" type="primary">STH1</name>
    <name evidence="18" type="ORF">MEQU1_000696</name>
</gene>
<feature type="domain" description="Bromo" evidence="13">
    <location>
        <begin position="2064"/>
        <end position="2134"/>
    </location>
</feature>
<dbReference type="GO" id="GO:0005694">
    <property type="term" value="C:chromosome"/>
    <property type="evidence" value="ECO:0007669"/>
    <property type="project" value="UniProtKB-ARBA"/>
</dbReference>
<dbReference type="Proteomes" id="UP001214415">
    <property type="component" value="Chromosome 1"/>
</dbReference>
<dbReference type="Gene3D" id="3.40.50.10810">
    <property type="entry name" value="Tandem AAA-ATPase domain"/>
    <property type="match status" value="1"/>
</dbReference>
<feature type="region of interest" description="Disordered" evidence="12">
    <location>
        <begin position="1980"/>
        <end position="2040"/>
    </location>
</feature>
<dbReference type="GO" id="GO:0006355">
    <property type="term" value="P:regulation of DNA-templated transcription"/>
    <property type="evidence" value="ECO:0007669"/>
    <property type="project" value="InterPro"/>
</dbReference>
<dbReference type="SUPFAM" id="SSF47370">
    <property type="entry name" value="Bromodomain"/>
    <property type="match status" value="1"/>
</dbReference>
<dbReference type="InterPro" id="IPR006015">
    <property type="entry name" value="Universal_stress_UspA"/>
</dbReference>
<dbReference type="Pfam" id="PF00176">
    <property type="entry name" value="SNF2-rel_dom"/>
    <property type="match status" value="1"/>
</dbReference>
<keyword evidence="7 10" id="KW-0103">Bromodomain</keyword>
<keyword evidence="5" id="KW-0067">ATP-binding</keyword>
<dbReference type="SUPFAM" id="SSF52402">
    <property type="entry name" value="Adenine nucleotide alpha hydrolases-like"/>
    <property type="match status" value="1"/>
</dbReference>
<comment type="subcellular location">
    <subcellularLocation>
        <location evidence="1">Nucleus</location>
    </subcellularLocation>
</comment>
<dbReference type="Pfam" id="PF08880">
    <property type="entry name" value="QLQ"/>
    <property type="match status" value="1"/>
</dbReference>
<dbReference type="InterPro" id="IPR014978">
    <property type="entry name" value="Gln-Leu-Gln_QLQ"/>
</dbReference>
<keyword evidence="11" id="KW-0175">Coiled coil</keyword>
<feature type="compositionally biased region" description="Acidic residues" evidence="12">
    <location>
        <begin position="183"/>
        <end position="202"/>
    </location>
</feature>
<evidence type="ECO:0000256" key="6">
    <source>
        <dbReference type="ARBA" id="ARBA00023015"/>
    </source>
</evidence>
<evidence type="ECO:0000256" key="8">
    <source>
        <dbReference type="ARBA" id="ARBA00023163"/>
    </source>
</evidence>
<feature type="domain" description="HSA" evidence="16">
    <location>
        <begin position="1184"/>
        <end position="1256"/>
    </location>
</feature>
<accession>A0AAF0EBS6</accession>
<evidence type="ECO:0000256" key="4">
    <source>
        <dbReference type="ARBA" id="ARBA00022806"/>
    </source>
</evidence>
<evidence type="ECO:0000313" key="19">
    <source>
        <dbReference type="Proteomes" id="UP001214415"/>
    </source>
</evidence>
<feature type="compositionally biased region" description="Polar residues" evidence="12">
    <location>
        <begin position="2015"/>
        <end position="2024"/>
    </location>
</feature>
<dbReference type="SMART" id="SM00951">
    <property type="entry name" value="QLQ"/>
    <property type="match status" value="1"/>
</dbReference>
<dbReference type="InterPro" id="IPR000330">
    <property type="entry name" value="SNF2_N"/>
</dbReference>
<name>A0AAF0EBS6_9BASI</name>
<keyword evidence="19" id="KW-1185">Reference proteome</keyword>
<dbReference type="PRINTS" id="PR00503">
    <property type="entry name" value="BROMODOMAIN"/>
</dbReference>
<dbReference type="Pfam" id="PF02724">
    <property type="entry name" value="CDC45"/>
    <property type="match status" value="1"/>
</dbReference>
<sequence length="2415" mass="270214">MIVYRPRETGDDARAPGRNRSDYVQAYKRICQSARKRVLGDDSSDTPAAPGGATVLILATPDVDSLAATRIFTQLLANDEIAFRVSPVNGYRALQQVLAQDVYDHVELHTLVFINLGSLLPLPTTIPLPPHCTLHVLDSHRPWNLDNLFATSQINDRIFIWDDGEIDERLHREQEAYEQLEFDFESDSDSDVSESESDEDERNSEALSDVSGTQDSETAASKQHKRARKLEEERGNKRTRLDGQQRQMYRSILAKYYARGSWTGVSTAQMMYILAVALGRGDRDNLWYAILGLTSQYLSNSIHASTYDGYAAALASDVVAMDTSEHTNDAQRSSTDKHGADDSSIHVINHELRFTLYRHWSLESSMYHTSYVAAKLGIWREKGINKLRGLLAKMGLSLANCRQTYEHMELDLRQSLVQRMESIAPEYGLVDLTFRSFTRSYGFRTVPLSASDVAQGISALLQAAHGVRIEIEGVQMVRTDPSVHGPRSVDRPVGTYGTRTLWSLGDNGIDMGKRPVPPSNMESEETGEDEENSVSAIWVKNFFEAYAAMDVHKPKSVSLLQLSLQLAKALHEAIVAQGVSIIIKQSIKTLRSFRLAVLQDGPSLHLFVQPDTLARLGYWLIDALRDIVGEQHARRVEAKRVRRRSKGDDADLVTAPQNLPFVLAALDTVRDVFVVVGIVGAPDYGDVSKNRFGLAFQDAAQISGARMRNDRFESSVLEVRRDDLMPFIEDASRKREFNTTLILSPGRSLWDILSMVEADSPSSGSTPSAPSAPGIGPAASKMAHPGNPSANADGPQPSSSNLLSQLPPQIQQQLAGMTKERFQQIIARIQQLKNSGQNEQTSPEYAALAQTLKAFQYLQQLRMQQMNAHQSQTSSTNASATHQANAQSPSGNSPGQSAPAKPVSAATPVNGNQSALASAVQASSALTPDQLNALRAQVTAFKQLARNQPMSSQLQAHVADGSPSDQQTTASVASKMVDAAADSHAAHVAAHGYDVIPSSADEKSSPKQKEPESAPTKPSDDPSSKVYPYNAYLHPFTLLAKPALPGGNDLASLQQRLLIPSLLPAGVNSQLLLEERERFIQARIQQRIRELESFPASMAQVPTDPISLSSDLTSTRGRDSNAKVRALIELKSLHLLDRQKQMREKMLASMNLATSLGLDRSAFRRVRKQALRDARVIEQLERKQRMERERKVKQRHTDYLTLICSHGKDMLAAQAKAADQARKIGRLVIKLHNDTEREEQRRIERVAKERLNALKADDEEAYLKLIDTAKDTRITHLLQQTDAYLDSLAQAVRAQQDDDANKDWNTADTMEGGVVDETTFGASRQDDPSDDSSRVDYYSVAHRIQENITEQPSILVGGKLKEYQMKGLQWMVSLYNNRLNGILADEMGLGKTIQTISLITFLIENKKQNGPYLVIVPLSTLTNWVNEFNKWAPSVTTLVYKGTPNVRKQLAGQLKMGTFQVLLTTYEYIIKEKNLLGKIKWTHMIIDEGHRMKNTQSKLTVTLTQSYSSRYRLLLTGTPLQNNLPELWALLNFVLPKIFNSIKSFDEWFNTPFVNTGTGDNSMQLNEEEALLIIKRLHKVLRPFLLRRLKKDVESELPDKVEKVIKCRMSALQAKIYQQMKRHKVILGDGGSVPGKMAKPMGIRGLQNAIMQLRKICNHPYAFEQVEATINPTKENGPDLYRVAGKFELLDRILPKLFATGHRVLIFFQMTAIMDIMEDFLRFRGIKYLRLDGSTKPDDRSVLLKQFNDPQSEYDVFILSTRAGGLGLNLQSADTVIIYDSDWNPHQDLQAQDRAHRIGQKVEVRILRLVTEKSVEETILARAQSKLEINGKVIQAGKFDNQATADERELLLRAMLEADNEEEDEEERGELNDDELNELLARSEEEVAKFQEVDRERLADEETEWRALGNTGPLPDRLIQESELPEIYQRDFDTEAIDGTPEEQSLSRRRNVVHYDDGLTEEQFLRALEGEEDLNEVVERKRERAEKRRLKQQSKDVSNVDDAMAAERKRKVGESGSSTFSEPASDSVADATTKRRKTDSASDKLKAAMLRCYSAVEQCEEEETGRLRSALFADIPKRSDYPDYHIVITNPIALKQIKRRIESHSYESLNALQSDFHLMFNNARTYNQEGSFVWNDAEELQRVFDATLAEVQQEFNDENLETSTDNPSVKNESPEPEAISESISEADEMAEPRPKVGMKIKFEQNQSYFGGEHQTSASGTITPGAPVHTIAQTPVLESGNPFDKFSVPSEARNQHIVGNIGDNVPDDKFKILLALDGTEAGDLAFNYILDKKPFSTNCHIFLVTVLSANVLGGPWVSGPLTIDSKKQNELLKQLRHQAVERMNPYRKKLQEEGYGVTMHVLHGEARASLLKVVNYHKCDSVVIGKRNRGWKKGLSSGTVSSYLVHHSPVPVLVVK</sequence>
<keyword evidence="6" id="KW-0805">Transcription regulation</keyword>
<dbReference type="GO" id="GO:0005634">
    <property type="term" value="C:nucleus"/>
    <property type="evidence" value="ECO:0007669"/>
    <property type="project" value="UniProtKB-SubCell"/>
</dbReference>
<feature type="region of interest" description="Disordered" evidence="12">
    <location>
        <begin position="866"/>
        <end position="910"/>
    </location>
</feature>
<feature type="region of interest" description="Disordered" evidence="12">
    <location>
        <begin position="2156"/>
        <end position="2192"/>
    </location>
</feature>
<dbReference type="GO" id="GO:0005524">
    <property type="term" value="F:ATP binding"/>
    <property type="evidence" value="ECO:0007669"/>
    <property type="project" value="UniProtKB-KW"/>
</dbReference>
<evidence type="ECO:0000256" key="9">
    <source>
        <dbReference type="ARBA" id="ARBA00023242"/>
    </source>
</evidence>
<evidence type="ECO:0000256" key="11">
    <source>
        <dbReference type="SAM" id="Coils"/>
    </source>
</evidence>
<feature type="compositionally biased region" description="Low complexity" evidence="12">
    <location>
        <begin position="868"/>
        <end position="888"/>
    </location>
</feature>
<keyword evidence="9" id="KW-0539">Nucleus</keyword>
<feature type="compositionally biased region" description="Low complexity" evidence="12">
    <location>
        <begin position="795"/>
        <end position="804"/>
    </location>
</feature>
<keyword evidence="4" id="KW-0347">Helicase</keyword>
<dbReference type="InterPro" id="IPR003874">
    <property type="entry name" value="CDC45"/>
</dbReference>
<evidence type="ECO:0000256" key="7">
    <source>
        <dbReference type="ARBA" id="ARBA00023117"/>
    </source>
</evidence>
<dbReference type="PROSITE" id="PS50014">
    <property type="entry name" value="BROMODOMAIN_2"/>
    <property type="match status" value="1"/>
</dbReference>
<dbReference type="Pfam" id="PF07529">
    <property type="entry name" value="HSA"/>
    <property type="match status" value="1"/>
</dbReference>
<dbReference type="InterPro" id="IPR049730">
    <property type="entry name" value="SNF2/RAD54-like_C"/>
</dbReference>
<dbReference type="CDD" id="cd23659">
    <property type="entry name" value="USP_At3g01520-like"/>
    <property type="match status" value="1"/>
</dbReference>
<evidence type="ECO:0000259" key="13">
    <source>
        <dbReference type="PROSITE" id="PS50014"/>
    </source>
</evidence>
<dbReference type="CDD" id="cd17996">
    <property type="entry name" value="DEXHc_SMARCA2_SMARCA4"/>
    <property type="match status" value="1"/>
</dbReference>
<dbReference type="GO" id="GO:1902494">
    <property type="term" value="C:catalytic complex"/>
    <property type="evidence" value="ECO:0007669"/>
    <property type="project" value="UniProtKB-ARBA"/>
</dbReference>
<feature type="region of interest" description="Disordered" evidence="12">
    <location>
        <begin position="952"/>
        <end position="975"/>
    </location>
</feature>
<dbReference type="PROSITE" id="PS51666">
    <property type="entry name" value="QLQ"/>
    <property type="match status" value="1"/>
</dbReference>
<dbReference type="SUPFAM" id="SSF52540">
    <property type="entry name" value="P-loop containing nucleoside triphosphate hydrolases"/>
    <property type="match status" value="2"/>
</dbReference>
<dbReference type="Gene3D" id="3.40.50.620">
    <property type="entry name" value="HUPs"/>
    <property type="match status" value="1"/>
</dbReference>
<feature type="compositionally biased region" description="Basic and acidic residues" evidence="12">
    <location>
        <begin position="229"/>
        <end position="243"/>
    </location>
</feature>
<feature type="compositionally biased region" description="Polar residues" evidence="12">
    <location>
        <begin position="963"/>
        <end position="972"/>
    </location>
</feature>
<feature type="compositionally biased region" description="Polar residues" evidence="12">
    <location>
        <begin position="210"/>
        <end position="221"/>
    </location>
</feature>
<dbReference type="InterPro" id="IPR029295">
    <property type="entry name" value="SnAC"/>
</dbReference>
<dbReference type="SMART" id="SM00573">
    <property type="entry name" value="HSA"/>
    <property type="match status" value="1"/>
</dbReference>
<dbReference type="GO" id="GO:0042393">
    <property type="term" value="F:histone binding"/>
    <property type="evidence" value="ECO:0007669"/>
    <property type="project" value="InterPro"/>
</dbReference>
<evidence type="ECO:0000259" key="16">
    <source>
        <dbReference type="PROSITE" id="PS51204"/>
    </source>
</evidence>
<evidence type="ECO:0000256" key="1">
    <source>
        <dbReference type="ARBA" id="ARBA00004123"/>
    </source>
</evidence>
<evidence type="ECO:0000313" key="18">
    <source>
        <dbReference type="EMBL" id="WFD22034.1"/>
    </source>
</evidence>
<dbReference type="PROSITE" id="PS51194">
    <property type="entry name" value="HELICASE_CTER"/>
    <property type="match status" value="1"/>
</dbReference>
<dbReference type="PROSITE" id="PS51204">
    <property type="entry name" value="HSA"/>
    <property type="match status" value="1"/>
</dbReference>
<dbReference type="Gene3D" id="1.20.920.10">
    <property type="entry name" value="Bromodomain-like"/>
    <property type="match status" value="1"/>
</dbReference>
<keyword evidence="2" id="KW-0547">Nucleotide-binding</keyword>
<dbReference type="SMART" id="SM01314">
    <property type="entry name" value="SnAC"/>
    <property type="match status" value="1"/>
</dbReference>
<dbReference type="PROSITE" id="PS51192">
    <property type="entry name" value="HELICASE_ATP_BIND_1"/>
    <property type="match status" value="1"/>
</dbReference>
<keyword evidence="8" id="KW-0804">Transcription</keyword>
<protein>
    <submittedName>
        <fullName evidence="18">RSC chromatin remodeling complex ATPase component</fullName>
    </submittedName>
</protein>
<evidence type="ECO:0000256" key="2">
    <source>
        <dbReference type="ARBA" id="ARBA00022741"/>
    </source>
</evidence>
<dbReference type="FunFam" id="3.40.50.10810:FF:000008">
    <property type="entry name" value="Chromatin structure-remodeling complex subunit snf21"/>
    <property type="match status" value="1"/>
</dbReference>
<dbReference type="SMART" id="SM00487">
    <property type="entry name" value="DEXDc"/>
    <property type="match status" value="1"/>
</dbReference>
<evidence type="ECO:0000256" key="12">
    <source>
        <dbReference type="SAM" id="MobiDB-lite"/>
    </source>
</evidence>